<protein>
    <submittedName>
        <fullName evidence="2">Uncharacterized protein</fullName>
    </submittedName>
</protein>
<evidence type="ECO:0000313" key="3">
    <source>
        <dbReference type="Proteomes" id="UP001185737"/>
    </source>
</evidence>
<feature type="transmembrane region" description="Helical" evidence="1">
    <location>
        <begin position="270"/>
        <end position="288"/>
    </location>
</feature>
<reference evidence="2 3" key="1">
    <citation type="submission" date="2023-10" db="EMBL/GenBank/DDBJ databases">
        <title>Development of a sustainable strategy for remediation of hydrocarbon-contaminated territories based on the waste exchange concept.</title>
        <authorList>
            <person name="Krivoruchko A."/>
        </authorList>
    </citation>
    <scope>NUCLEOTIDE SEQUENCE [LARGE SCALE GENOMIC DNA]</scope>
    <source>
        <strain evidence="2 3">IEGM 60</strain>
    </source>
</reference>
<organism evidence="2 3">
    <name type="scientific">Rhodococcus jostii</name>
    <dbReference type="NCBI Taxonomy" id="132919"/>
    <lineage>
        <taxon>Bacteria</taxon>
        <taxon>Bacillati</taxon>
        <taxon>Actinomycetota</taxon>
        <taxon>Actinomycetes</taxon>
        <taxon>Mycobacteriales</taxon>
        <taxon>Nocardiaceae</taxon>
        <taxon>Rhodococcus</taxon>
    </lineage>
</organism>
<keyword evidence="1" id="KW-1133">Transmembrane helix</keyword>
<dbReference type="Proteomes" id="UP001185737">
    <property type="component" value="Unassembled WGS sequence"/>
</dbReference>
<feature type="transmembrane region" description="Helical" evidence="1">
    <location>
        <begin position="58"/>
        <end position="83"/>
    </location>
</feature>
<comment type="caution">
    <text evidence="2">The sequence shown here is derived from an EMBL/GenBank/DDBJ whole genome shotgun (WGS) entry which is preliminary data.</text>
</comment>
<keyword evidence="3" id="KW-1185">Reference proteome</keyword>
<keyword evidence="1" id="KW-0472">Membrane</keyword>
<gene>
    <name evidence="2" type="ORF">R3Q59_07255</name>
</gene>
<sequence>MTEILLTAVAAILAVYAETCRYGFISSGLPGAAIAVDSLRVTAVAVGALVFGGSNESIIGVLTVWISSSSVVVVISGICWRAYPSLLTSAIWLSRNRRQVSRFGLEYVAVSMSTQAATLVAYPILGGVGMAAIRGSQLLYSPYNVLLNGARIAYIPHLRGKYEDRPIPRLKLEFQLALSAAVFAIVIVLIGDSIGESILGDSWQFAEPLIPLTALQYVLLAWYWGLVIRFRVSLLEGSSSLMRAVFSIATLVFPVVGALTLGAIGVVIGFSVAAASAIVAGEICLSLANRSAKLRTIRDTRSETAQT</sequence>
<feature type="transmembrane region" description="Helical" evidence="1">
    <location>
        <begin position="214"/>
        <end position="232"/>
    </location>
</feature>
<dbReference type="RefSeq" id="WP_317567898.1">
    <property type="nucleotide sequence ID" value="NZ_JAWLKA010000003.1"/>
</dbReference>
<evidence type="ECO:0000313" key="2">
    <source>
        <dbReference type="EMBL" id="MDV6280293.1"/>
    </source>
</evidence>
<proteinExistence type="predicted"/>
<dbReference type="EMBL" id="JAWLKA010000003">
    <property type="protein sequence ID" value="MDV6280293.1"/>
    <property type="molecule type" value="Genomic_DNA"/>
</dbReference>
<feature type="transmembrane region" description="Helical" evidence="1">
    <location>
        <begin position="176"/>
        <end position="194"/>
    </location>
</feature>
<feature type="transmembrane region" description="Helical" evidence="1">
    <location>
        <begin position="244"/>
        <end position="264"/>
    </location>
</feature>
<accession>A0ABU4CA44</accession>
<evidence type="ECO:0000256" key="1">
    <source>
        <dbReference type="SAM" id="Phobius"/>
    </source>
</evidence>
<keyword evidence="1" id="KW-0812">Transmembrane</keyword>
<name>A0ABU4CA44_RHOJO</name>